<evidence type="ECO:0000256" key="4">
    <source>
        <dbReference type="ARBA" id="ARBA00022833"/>
    </source>
</evidence>
<dbReference type="Gene3D" id="3.40.830.10">
    <property type="entry name" value="LigB-like"/>
    <property type="match status" value="1"/>
</dbReference>
<name>A0A1G8B2F3_9BACI</name>
<evidence type="ECO:0000313" key="7">
    <source>
        <dbReference type="EMBL" id="SDH27439.1"/>
    </source>
</evidence>
<dbReference type="AlphaFoldDB" id="A0A1G8B2F3"/>
<evidence type="ECO:0000256" key="5">
    <source>
        <dbReference type="ARBA" id="ARBA00023002"/>
    </source>
</evidence>
<evidence type="ECO:0000256" key="3">
    <source>
        <dbReference type="ARBA" id="ARBA00022723"/>
    </source>
</evidence>
<dbReference type="Pfam" id="PF02900">
    <property type="entry name" value="LigB"/>
    <property type="match status" value="1"/>
</dbReference>
<reference evidence="7 8" key="1">
    <citation type="submission" date="2016-10" db="EMBL/GenBank/DDBJ databases">
        <authorList>
            <person name="de Groot N.N."/>
        </authorList>
    </citation>
    <scope>NUCLEOTIDE SEQUENCE [LARGE SCALE GENOMIC DNA]</scope>
    <source>
        <strain evidence="7 8">DSM 21632</strain>
    </source>
</reference>
<dbReference type="PANTHER" id="PTHR30096:SF0">
    <property type="entry name" value="4,5-DOPA DIOXYGENASE EXTRADIOL-LIKE PROTEIN"/>
    <property type="match status" value="1"/>
</dbReference>
<dbReference type="PIRSF" id="PIRSF006157">
    <property type="entry name" value="Doxgns_DODA"/>
    <property type="match status" value="1"/>
</dbReference>
<evidence type="ECO:0000256" key="1">
    <source>
        <dbReference type="ARBA" id="ARBA00001947"/>
    </source>
</evidence>
<gene>
    <name evidence="7" type="ORF">SAMN05192534_103125</name>
</gene>
<keyword evidence="5" id="KW-0560">Oxidoreductase</keyword>
<accession>A0A1G8B2F3</accession>
<organism evidence="7 8">
    <name type="scientific">Alteribacillus persepolensis</name>
    <dbReference type="NCBI Taxonomy" id="568899"/>
    <lineage>
        <taxon>Bacteria</taxon>
        <taxon>Bacillati</taxon>
        <taxon>Bacillota</taxon>
        <taxon>Bacilli</taxon>
        <taxon>Bacillales</taxon>
        <taxon>Bacillaceae</taxon>
        <taxon>Alteribacillus</taxon>
    </lineage>
</organism>
<dbReference type="GO" id="GO:0008270">
    <property type="term" value="F:zinc ion binding"/>
    <property type="evidence" value="ECO:0007669"/>
    <property type="project" value="InterPro"/>
</dbReference>
<comment type="similarity">
    <text evidence="2">Belongs to the DODA-type extradiol aromatic ring-opening dioxygenase family.</text>
</comment>
<comment type="cofactor">
    <cofactor evidence="1">
        <name>Zn(2+)</name>
        <dbReference type="ChEBI" id="CHEBI:29105"/>
    </cofactor>
</comment>
<dbReference type="GO" id="GO:0008198">
    <property type="term" value="F:ferrous iron binding"/>
    <property type="evidence" value="ECO:0007669"/>
    <property type="project" value="InterPro"/>
</dbReference>
<dbReference type="Proteomes" id="UP000199163">
    <property type="component" value="Unassembled WGS sequence"/>
</dbReference>
<keyword evidence="3" id="KW-0479">Metal-binding</keyword>
<dbReference type="STRING" id="568899.SAMN05192534_103125"/>
<protein>
    <submittedName>
        <fullName evidence="7">4,5-DOPA dioxygenase extradiol</fullName>
    </submittedName>
</protein>
<feature type="domain" description="Extradiol ring-cleavage dioxygenase class III enzyme subunit B" evidence="6">
    <location>
        <begin position="19"/>
        <end position="260"/>
    </location>
</feature>
<dbReference type="CDD" id="cd07363">
    <property type="entry name" value="45_DOPA_Dioxygenase"/>
    <property type="match status" value="1"/>
</dbReference>
<evidence type="ECO:0000256" key="2">
    <source>
        <dbReference type="ARBA" id="ARBA00007581"/>
    </source>
</evidence>
<dbReference type="SUPFAM" id="SSF53213">
    <property type="entry name" value="LigB-like"/>
    <property type="match status" value="1"/>
</dbReference>
<sequence>MTMPAFFIAHGAPLLALENNEYTQAIQQLREEFPRPKAIVLFSAHWEAPVQMVSNANDYDTIHDFGGFPDELHRMQYPAHGDPALAEDITQLFDHYHIDYSVNSQRGLDHGAWVVLNILYPDADIPVISMSVNPHLSPADQYHIGRALASLREQDIMVIGSGGTVHNLMMARMDLDDDIVDSWVPEFEAWLNEKVKNWDTEALFDYEQQAPHASKAVPPFGKEHFIPLFYAMGAADNNKTAMLRHQSYRYRNLSHTIWQFG</sequence>
<dbReference type="EMBL" id="FNDK01000003">
    <property type="protein sequence ID" value="SDH27439.1"/>
    <property type="molecule type" value="Genomic_DNA"/>
</dbReference>
<dbReference type="RefSeq" id="WP_245705178.1">
    <property type="nucleotide sequence ID" value="NZ_FNDK01000003.1"/>
</dbReference>
<keyword evidence="7" id="KW-0223">Dioxygenase</keyword>
<dbReference type="InterPro" id="IPR014436">
    <property type="entry name" value="Extradiol_dOase_DODA"/>
</dbReference>
<evidence type="ECO:0000313" key="8">
    <source>
        <dbReference type="Proteomes" id="UP000199163"/>
    </source>
</evidence>
<keyword evidence="8" id="KW-1185">Reference proteome</keyword>
<keyword evidence="4" id="KW-0862">Zinc</keyword>
<dbReference type="InterPro" id="IPR004183">
    <property type="entry name" value="Xdiol_dOase_suB"/>
</dbReference>
<evidence type="ECO:0000259" key="6">
    <source>
        <dbReference type="Pfam" id="PF02900"/>
    </source>
</evidence>
<dbReference type="PANTHER" id="PTHR30096">
    <property type="entry name" value="4,5-DOPA DIOXYGENASE EXTRADIOL-LIKE PROTEIN"/>
    <property type="match status" value="1"/>
</dbReference>
<dbReference type="GO" id="GO:0016702">
    <property type="term" value="F:oxidoreductase activity, acting on single donors with incorporation of molecular oxygen, incorporation of two atoms of oxygen"/>
    <property type="evidence" value="ECO:0007669"/>
    <property type="project" value="UniProtKB-ARBA"/>
</dbReference>
<proteinExistence type="inferred from homology"/>